<keyword evidence="4 5" id="KW-0067">ATP-binding</keyword>
<dbReference type="PANTHER" id="PTHR10763:SF22">
    <property type="entry name" value="ORC1-TYPE DNA REPLICATION PROTEIN"/>
    <property type="match status" value="1"/>
</dbReference>
<keyword evidence="2 5" id="KW-0235">DNA replication</keyword>
<comment type="similarity">
    <text evidence="1 5">Belongs to the CDC6/cdc18 family.</text>
</comment>
<evidence type="ECO:0000259" key="6">
    <source>
        <dbReference type="SMART" id="SM00382"/>
    </source>
</evidence>
<accession>A0A285NVJ7</accession>
<dbReference type="Proteomes" id="UP000219453">
    <property type="component" value="Unassembled WGS sequence"/>
</dbReference>
<dbReference type="CDD" id="cd00009">
    <property type="entry name" value="AAA"/>
    <property type="match status" value="1"/>
</dbReference>
<dbReference type="InterPro" id="IPR036388">
    <property type="entry name" value="WH-like_DNA-bd_sf"/>
</dbReference>
<feature type="domain" description="Cdc6 C-terminal" evidence="7">
    <location>
        <begin position="303"/>
        <end position="386"/>
    </location>
</feature>
<dbReference type="AlphaFoldDB" id="A0A285NVJ7"/>
<dbReference type="SUPFAM" id="SSF46785">
    <property type="entry name" value="Winged helix' DNA-binding domain"/>
    <property type="match status" value="1"/>
</dbReference>
<dbReference type="InterPro" id="IPR003593">
    <property type="entry name" value="AAA+_ATPase"/>
</dbReference>
<dbReference type="InterPro" id="IPR055237">
    <property type="entry name" value="Cdc6_lid"/>
</dbReference>
<feature type="binding site" evidence="5">
    <location>
        <position position="208"/>
    </location>
    <ligand>
        <name>ATP</name>
        <dbReference type="ChEBI" id="CHEBI:30616"/>
    </ligand>
</feature>
<dbReference type="InterPro" id="IPR027417">
    <property type="entry name" value="P-loop_NTPase"/>
</dbReference>
<sequence>MPLFDRDTTIFRDEDVLREDYQPDSIQERDEELDAYKTALQPVVNGAQPRNIFLYGKTGVGKTVATRFLLDHLRRDVEEYDDVDLSIVWLNCNNLTSSYQVAANLVNELRPPGEQISTTGYPQQKIFDMLYDELERLGGTVLIVLDEIDHIGDDDDLLYELPRARANGYLSAGKPGIIGISNDFSFRSGLSPKVKDALCEEEIHFSPYVASELESILDQRAAKALHEDVLAEGVLPLCAALAAQDTGSARQALDLLYKAGDLARSQDVTQVTEKHVRDAQRALERGRIKQGMVELTQHGHLSLVAVLSLALEEETPARVREIYPRYRSAAEYVGTNPLVRRRMHDHLSDLAMQGILHRNTRNEGRAGGKYYVYDLDVAVEMVTDVVDDLETVDLPPNVVRQAEQTDLTAH</sequence>
<reference evidence="8 9" key="1">
    <citation type="submission" date="2017-09" db="EMBL/GenBank/DDBJ databases">
        <authorList>
            <person name="Ehlers B."/>
            <person name="Leendertz F.H."/>
        </authorList>
    </citation>
    <scope>NUCLEOTIDE SEQUENCE [LARGE SCALE GENOMIC DNA]</scope>
    <source>
        <strain evidence="8 9">DSM 27208</strain>
    </source>
</reference>
<dbReference type="SUPFAM" id="SSF52540">
    <property type="entry name" value="P-loop containing nucleoside triphosphate hydrolases"/>
    <property type="match status" value="1"/>
</dbReference>
<evidence type="ECO:0000256" key="3">
    <source>
        <dbReference type="ARBA" id="ARBA00022741"/>
    </source>
</evidence>
<proteinExistence type="inferred from homology"/>
<dbReference type="Pfam" id="PF22703">
    <property type="entry name" value="Cdc6_lid"/>
    <property type="match status" value="1"/>
</dbReference>
<dbReference type="PANTHER" id="PTHR10763">
    <property type="entry name" value="CELL DIVISION CONTROL PROTEIN 6-RELATED"/>
    <property type="match status" value="1"/>
</dbReference>
<dbReference type="SMART" id="SM01074">
    <property type="entry name" value="Cdc6_C"/>
    <property type="match status" value="1"/>
</dbReference>
<dbReference type="NCBIfam" id="TIGR02928">
    <property type="entry name" value="orc1/cdc6 family replication initiation protein"/>
    <property type="match status" value="1"/>
</dbReference>
<dbReference type="RefSeq" id="WP_097009116.1">
    <property type="nucleotide sequence ID" value="NZ_OBEJ01000002.1"/>
</dbReference>
<evidence type="ECO:0000256" key="5">
    <source>
        <dbReference type="HAMAP-Rule" id="MF_01407"/>
    </source>
</evidence>
<dbReference type="GO" id="GO:0005524">
    <property type="term" value="F:ATP binding"/>
    <property type="evidence" value="ECO:0007669"/>
    <property type="project" value="UniProtKB-UniRule"/>
</dbReference>
<dbReference type="InterPro" id="IPR050311">
    <property type="entry name" value="ORC1/CDC6"/>
</dbReference>
<evidence type="ECO:0000313" key="8">
    <source>
        <dbReference type="EMBL" id="SNZ13490.1"/>
    </source>
</evidence>
<feature type="binding site" evidence="5">
    <location>
        <position position="220"/>
    </location>
    <ligand>
        <name>ATP</name>
        <dbReference type="ChEBI" id="CHEBI:30616"/>
    </ligand>
</feature>
<gene>
    <name evidence="8" type="ORF">SAMN06269185_2226</name>
</gene>
<comment type="function">
    <text evidence="5">Involved in regulation of DNA replication.</text>
</comment>
<dbReference type="FunFam" id="1.10.8.60:FF:000073">
    <property type="entry name" value="ORC1-type DNA replication protein"/>
    <property type="match status" value="1"/>
</dbReference>
<dbReference type="SMART" id="SM00382">
    <property type="entry name" value="AAA"/>
    <property type="match status" value="1"/>
</dbReference>
<dbReference type="Gene3D" id="1.10.8.60">
    <property type="match status" value="1"/>
</dbReference>
<dbReference type="Pfam" id="PF13401">
    <property type="entry name" value="AAA_22"/>
    <property type="match status" value="1"/>
</dbReference>
<dbReference type="Gene3D" id="3.40.50.300">
    <property type="entry name" value="P-loop containing nucleotide triphosphate hydrolases"/>
    <property type="match status" value="1"/>
</dbReference>
<evidence type="ECO:0000313" key="9">
    <source>
        <dbReference type="Proteomes" id="UP000219453"/>
    </source>
</evidence>
<keyword evidence="9" id="KW-1185">Reference proteome</keyword>
<name>A0A285NVJ7_NATPI</name>
<dbReference type="GO" id="GO:0016887">
    <property type="term" value="F:ATP hydrolysis activity"/>
    <property type="evidence" value="ECO:0007669"/>
    <property type="project" value="InterPro"/>
</dbReference>
<evidence type="ECO:0000256" key="4">
    <source>
        <dbReference type="ARBA" id="ARBA00022840"/>
    </source>
</evidence>
<feature type="binding site" evidence="5">
    <location>
        <begin position="60"/>
        <end position="64"/>
    </location>
    <ligand>
        <name>ATP</name>
        <dbReference type="ChEBI" id="CHEBI:30616"/>
    </ligand>
</feature>
<dbReference type="Gene3D" id="1.10.10.10">
    <property type="entry name" value="Winged helix-like DNA-binding domain superfamily/Winged helix DNA-binding domain"/>
    <property type="match status" value="1"/>
</dbReference>
<protein>
    <recommendedName>
        <fullName evidence="5">ORC1-type DNA replication protein</fullName>
    </recommendedName>
</protein>
<feature type="domain" description="AAA+ ATPase" evidence="6">
    <location>
        <begin position="48"/>
        <end position="204"/>
    </location>
</feature>
<dbReference type="GO" id="GO:0006260">
    <property type="term" value="P:DNA replication"/>
    <property type="evidence" value="ECO:0007669"/>
    <property type="project" value="UniProtKB-UniRule"/>
</dbReference>
<dbReference type="InterPro" id="IPR015163">
    <property type="entry name" value="Cdc6_C"/>
</dbReference>
<dbReference type="InterPro" id="IPR014277">
    <property type="entry name" value="Orc1/Cdc6_arc"/>
</dbReference>
<organism evidence="8 9">
    <name type="scientific">Natronoarchaeum philippinense</name>
    <dbReference type="NCBI Taxonomy" id="558529"/>
    <lineage>
        <taxon>Archaea</taxon>
        <taxon>Methanobacteriati</taxon>
        <taxon>Methanobacteriota</taxon>
        <taxon>Stenosarchaea group</taxon>
        <taxon>Halobacteria</taxon>
        <taxon>Halobacteriales</taxon>
        <taxon>Natronoarchaeaceae</taxon>
    </lineage>
</organism>
<dbReference type="InterPro" id="IPR036390">
    <property type="entry name" value="WH_DNA-bd_sf"/>
</dbReference>
<dbReference type="HAMAP" id="MF_01407">
    <property type="entry name" value="ORC1_type_DNA_replic_protein"/>
    <property type="match status" value="1"/>
</dbReference>
<dbReference type="OrthoDB" id="195574at2157"/>
<dbReference type="InterPro" id="IPR049945">
    <property type="entry name" value="AAA_22"/>
</dbReference>
<evidence type="ECO:0000256" key="1">
    <source>
        <dbReference type="ARBA" id="ARBA00006184"/>
    </source>
</evidence>
<evidence type="ECO:0000259" key="7">
    <source>
        <dbReference type="SMART" id="SM01074"/>
    </source>
</evidence>
<dbReference type="CDD" id="cd08768">
    <property type="entry name" value="Cdc6_C"/>
    <property type="match status" value="1"/>
</dbReference>
<keyword evidence="3 5" id="KW-0547">Nucleotide-binding</keyword>
<dbReference type="Pfam" id="PF09079">
    <property type="entry name" value="WHD_Cdc6"/>
    <property type="match status" value="1"/>
</dbReference>
<dbReference type="EMBL" id="OBEJ01000002">
    <property type="protein sequence ID" value="SNZ13490.1"/>
    <property type="molecule type" value="Genomic_DNA"/>
</dbReference>
<evidence type="ECO:0000256" key="2">
    <source>
        <dbReference type="ARBA" id="ARBA00022705"/>
    </source>
</evidence>